<dbReference type="NCBIfam" id="TIGR00097">
    <property type="entry name" value="HMP-P_kinase"/>
    <property type="match status" value="1"/>
</dbReference>
<evidence type="ECO:0000256" key="9">
    <source>
        <dbReference type="ARBA" id="ARBA00022741"/>
    </source>
</evidence>
<evidence type="ECO:0000256" key="2">
    <source>
        <dbReference type="ARBA" id="ARBA00000565"/>
    </source>
</evidence>
<dbReference type="CDD" id="cd01169">
    <property type="entry name" value="HMPP_kinase"/>
    <property type="match status" value="1"/>
</dbReference>
<keyword evidence="8" id="KW-0808">Transferase</keyword>
<evidence type="ECO:0000256" key="15">
    <source>
        <dbReference type="ARBA" id="ARBA00043176"/>
    </source>
</evidence>
<dbReference type="FunFam" id="3.40.1190.20:FF:000003">
    <property type="entry name" value="Phosphomethylpyrimidine kinase ThiD"/>
    <property type="match status" value="1"/>
</dbReference>
<dbReference type="Pfam" id="PF08543">
    <property type="entry name" value="Phos_pyr_kin"/>
    <property type="match status" value="1"/>
</dbReference>
<comment type="catalytic activity">
    <reaction evidence="1">
        <text>4-amino-5-hydroxymethyl-2-methylpyrimidine + ATP = 4-amino-2-methyl-5-(phosphooxymethyl)pyrimidine + ADP + H(+)</text>
        <dbReference type="Rhea" id="RHEA:23096"/>
        <dbReference type="ChEBI" id="CHEBI:15378"/>
        <dbReference type="ChEBI" id="CHEBI:16892"/>
        <dbReference type="ChEBI" id="CHEBI:30616"/>
        <dbReference type="ChEBI" id="CHEBI:58354"/>
        <dbReference type="ChEBI" id="CHEBI:456216"/>
        <dbReference type="EC" id="2.7.1.49"/>
    </reaction>
</comment>
<comment type="pathway">
    <text evidence="3">Cofactor biosynthesis; thiamine diphosphate biosynthesis; 4-amino-2-methyl-5-diphosphomethylpyrimidine from 5-amino-1-(5-phospho-D-ribosyl)imidazole: step 3/3.</text>
</comment>
<organism evidence="17 18">
    <name type="scientific">Alkalibacterium thalassium</name>
    <dbReference type="NCBI Taxonomy" id="426701"/>
    <lineage>
        <taxon>Bacteria</taxon>
        <taxon>Bacillati</taxon>
        <taxon>Bacillota</taxon>
        <taxon>Bacilli</taxon>
        <taxon>Lactobacillales</taxon>
        <taxon>Carnobacteriaceae</taxon>
        <taxon>Alkalibacterium</taxon>
    </lineage>
</organism>
<keyword evidence="9" id="KW-0547">Nucleotide-binding</keyword>
<dbReference type="Gene3D" id="3.40.1190.20">
    <property type="match status" value="1"/>
</dbReference>
<keyword evidence="11" id="KW-0067">ATP-binding</keyword>
<keyword evidence="10 17" id="KW-0418">Kinase</keyword>
<dbReference type="EC" id="2.7.1.49" evidence="5"/>
<dbReference type="RefSeq" id="WP_091267919.1">
    <property type="nucleotide sequence ID" value="NZ_FNFK01000040.1"/>
</dbReference>
<dbReference type="PANTHER" id="PTHR20858">
    <property type="entry name" value="PHOSPHOMETHYLPYRIMIDINE KINASE"/>
    <property type="match status" value="1"/>
</dbReference>
<reference evidence="18" key="1">
    <citation type="submission" date="2016-10" db="EMBL/GenBank/DDBJ databases">
        <authorList>
            <person name="Varghese N."/>
            <person name="Submissions S."/>
        </authorList>
    </citation>
    <scope>NUCLEOTIDE SEQUENCE [LARGE SCALE GENOMIC DNA]</scope>
    <source>
        <strain evidence="18">DSM 19181</strain>
    </source>
</reference>
<evidence type="ECO:0000256" key="6">
    <source>
        <dbReference type="ARBA" id="ARBA00012963"/>
    </source>
</evidence>
<keyword evidence="18" id="KW-1185">Reference proteome</keyword>
<evidence type="ECO:0000256" key="1">
    <source>
        <dbReference type="ARBA" id="ARBA00000151"/>
    </source>
</evidence>
<evidence type="ECO:0000256" key="13">
    <source>
        <dbReference type="ARBA" id="ARBA00037917"/>
    </source>
</evidence>
<evidence type="ECO:0000259" key="16">
    <source>
        <dbReference type="Pfam" id="PF08543"/>
    </source>
</evidence>
<dbReference type="GO" id="GO:0005524">
    <property type="term" value="F:ATP binding"/>
    <property type="evidence" value="ECO:0007669"/>
    <property type="project" value="UniProtKB-KW"/>
</dbReference>
<dbReference type="AlphaFoldDB" id="A0A1G9D1C9"/>
<evidence type="ECO:0000256" key="11">
    <source>
        <dbReference type="ARBA" id="ARBA00022840"/>
    </source>
</evidence>
<dbReference type="GO" id="GO:0005829">
    <property type="term" value="C:cytosol"/>
    <property type="evidence" value="ECO:0007669"/>
    <property type="project" value="TreeGrafter"/>
</dbReference>
<evidence type="ECO:0000256" key="14">
    <source>
        <dbReference type="ARBA" id="ARBA00042102"/>
    </source>
</evidence>
<dbReference type="InterPro" id="IPR029056">
    <property type="entry name" value="Ribokinase-like"/>
</dbReference>
<dbReference type="GO" id="GO:0008972">
    <property type="term" value="F:phosphomethylpyrimidine kinase activity"/>
    <property type="evidence" value="ECO:0007669"/>
    <property type="project" value="UniProtKB-EC"/>
</dbReference>
<comment type="pathway">
    <text evidence="13">Cofactor biosynthesis; thiamine diphosphate biosynthesis; 4-amino-2-methyl-5-diphosphomethylpyrimidine from 5-amino-1-(5-phospho-D-ribosyl)imidazole: step 2/3.</text>
</comment>
<dbReference type="STRING" id="426701.SAMN04488098_10407"/>
<dbReference type="GO" id="GO:0008902">
    <property type="term" value="F:hydroxymethylpyrimidine kinase activity"/>
    <property type="evidence" value="ECO:0007669"/>
    <property type="project" value="UniProtKB-EC"/>
</dbReference>
<dbReference type="PANTHER" id="PTHR20858:SF17">
    <property type="entry name" value="HYDROXYMETHYLPYRIMIDINE_PHOSPHOMETHYLPYRIMIDINE KINASE THI20-RELATED"/>
    <property type="match status" value="1"/>
</dbReference>
<evidence type="ECO:0000313" key="17">
    <source>
        <dbReference type="EMBL" id="SDK57717.1"/>
    </source>
</evidence>
<evidence type="ECO:0000256" key="12">
    <source>
        <dbReference type="ARBA" id="ARBA00022977"/>
    </source>
</evidence>
<protein>
    <recommendedName>
        <fullName evidence="7">Hydroxymethylpyrimidine/phosphomethylpyrimidine kinase</fullName>
        <ecNumber evidence="5">2.7.1.49</ecNumber>
        <ecNumber evidence="6">2.7.4.7</ecNumber>
    </recommendedName>
    <alternativeName>
        <fullName evidence="14">Hydroxymethylpyrimidine kinase</fullName>
    </alternativeName>
    <alternativeName>
        <fullName evidence="15">Hydroxymethylpyrimidine phosphate kinase</fullName>
    </alternativeName>
</protein>
<dbReference type="GO" id="GO:0009228">
    <property type="term" value="P:thiamine biosynthetic process"/>
    <property type="evidence" value="ECO:0007669"/>
    <property type="project" value="UniProtKB-KW"/>
</dbReference>
<comment type="catalytic activity">
    <reaction evidence="2">
        <text>4-amino-2-methyl-5-(phosphooxymethyl)pyrimidine + ATP = 4-amino-2-methyl-5-(diphosphooxymethyl)pyrimidine + ADP</text>
        <dbReference type="Rhea" id="RHEA:19893"/>
        <dbReference type="ChEBI" id="CHEBI:30616"/>
        <dbReference type="ChEBI" id="CHEBI:57841"/>
        <dbReference type="ChEBI" id="CHEBI:58354"/>
        <dbReference type="ChEBI" id="CHEBI:456216"/>
        <dbReference type="EC" id="2.7.4.7"/>
    </reaction>
</comment>
<proteinExistence type="inferred from homology"/>
<dbReference type="SUPFAM" id="SSF53613">
    <property type="entry name" value="Ribokinase-like"/>
    <property type="match status" value="1"/>
</dbReference>
<dbReference type="Proteomes" id="UP000199433">
    <property type="component" value="Unassembled WGS sequence"/>
</dbReference>
<dbReference type="InterPro" id="IPR004399">
    <property type="entry name" value="HMP/HMP-P_kinase_dom"/>
</dbReference>
<dbReference type="EC" id="2.7.4.7" evidence="6"/>
<feature type="domain" description="Pyridoxamine kinase/Phosphomethylpyrimidine kinase" evidence="16">
    <location>
        <begin position="16"/>
        <end position="262"/>
    </location>
</feature>
<keyword evidence="12" id="KW-0784">Thiamine biosynthesis</keyword>
<evidence type="ECO:0000313" key="18">
    <source>
        <dbReference type="Proteomes" id="UP000199433"/>
    </source>
</evidence>
<evidence type="ECO:0000256" key="8">
    <source>
        <dbReference type="ARBA" id="ARBA00022679"/>
    </source>
</evidence>
<evidence type="ECO:0000256" key="4">
    <source>
        <dbReference type="ARBA" id="ARBA00009879"/>
    </source>
</evidence>
<dbReference type="OrthoDB" id="9810880at2"/>
<sequence>MSKSKIPQVLTIAGSDSGGGAGIQADLKTFQERDVFGMSVITAITAQNTTGVQGVHPVPIEMVKQQWASVLSDFDVAAIKTGMLVNGEYMKAVAEVYKEVASIPLVIDPVMIAKGGHPLMEKSAVSVMREILAPLAMVITPNIPEAEALADMSILSKEDMVKAAERLQETGCRNIVIKGGHAVDASHADDLLMLENGEQIWLRSERIDTKETHGTGCTFAACIAAELGKGHSVEESVRTAKKFIQAAIRSHLGIGHGHGPTNHWAYRKEHE</sequence>
<gene>
    <name evidence="17" type="ORF">SAMN04488098_10407</name>
</gene>
<comment type="similarity">
    <text evidence="4">Belongs to the ThiD family.</text>
</comment>
<evidence type="ECO:0000256" key="5">
    <source>
        <dbReference type="ARBA" id="ARBA00012135"/>
    </source>
</evidence>
<evidence type="ECO:0000256" key="3">
    <source>
        <dbReference type="ARBA" id="ARBA00004769"/>
    </source>
</evidence>
<dbReference type="InterPro" id="IPR013749">
    <property type="entry name" value="PM/HMP-P_kinase-1"/>
</dbReference>
<dbReference type="EMBL" id="FNFK01000040">
    <property type="protein sequence ID" value="SDK57717.1"/>
    <property type="molecule type" value="Genomic_DNA"/>
</dbReference>
<evidence type="ECO:0000256" key="10">
    <source>
        <dbReference type="ARBA" id="ARBA00022777"/>
    </source>
</evidence>
<name>A0A1G9D1C9_9LACT</name>
<accession>A0A1G9D1C9</accession>
<evidence type="ECO:0000256" key="7">
    <source>
        <dbReference type="ARBA" id="ARBA00019161"/>
    </source>
</evidence>